<reference evidence="1" key="1">
    <citation type="submission" date="2023-05" db="EMBL/GenBank/DDBJ databases">
        <title>Nepenthes gracilis genome sequencing.</title>
        <authorList>
            <person name="Fukushima K."/>
        </authorList>
    </citation>
    <scope>NUCLEOTIDE SEQUENCE</scope>
    <source>
        <strain evidence="1">SING2019-196</strain>
    </source>
</reference>
<protein>
    <submittedName>
        <fullName evidence="1">Uncharacterized protein</fullName>
    </submittedName>
</protein>
<evidence type="ECO:0000313" key="2">
    <source>
        <dbReference type="Proteomes" id="UP001279734"/>
    </source>
</evidence>
<sequence>MTKATVNFADVAFAFANFKLSKIYDNTSMSYYVESDLKFSAGSAAMLLICCPRGTLLLVLQDLLNY</sequence>
<comment type="caution">
    <text evidence="1">The sequence shown here is derived from an EMBL/GenBank/DDBJ whole genome shotgun (WGS) entry which is preliminary data.</text>
</comment>
<accession>A0AAD3XR73</accession>
<dbReference type="AlphaFoldDB" id="A0AAD3XR73"/>
<dbReference type="EMBL" id="BSYO01000014">
    <property type="protein sequence ID" value="GMH14472.1"/>
    <property type="molecule type" value="Genomic_DNA"/>
</dbReference>
<organism evidence="1 2">
    <name type="scientific">Nepenthes gracilis</name>
    <name type="common">Slender pitcher plant</name>
    <dbReference type="NCBI Taxonomy" id="150966"/>
    <lineage>
        <taxon>Eukaryota</taxon>
        <taxon>Viridiplantae</taxon>
        <taxon>Streptophyta</taxon>
        <taxon>Embryophyta</taxon>
        <taxon>Tracheophyta</taxon>
        <taxon>Spermatophyta</taxon>
        <taxon>Magnoliopsida</taxon>
        <taxon>eudicotyledons</taxon>
        <taxon>Gunneridae</taxon>
        <taxon>Pentapetalae</taxon>
        <taxon>Caryophyllales</taxon>
        <taxon>Nepenthaceae</taxon>
        <taxon>Nepenthes</taxon>
    </lineage>
</organism>
<keyword evidence="2" id="KW-1185">Reference proteome</keyword>
<name>A0AAD3XR73_NEPGR</name>
<gene>
    <name evidence="1" type="ORF">Nepgr_016313</name>
</gene>
<dbReference type="Proteomes" id="UP001279734">
    <property type="component" value="Unassembled WGS sequence"/>
</dbReference>
<proteinExistence type="predicted"/>
<evidence type="ECO:0000313" key="1">
    <source>
        <dbReference type="EMBL" id="GMH14472.1"/>
    </source>
</evidence>